<evidence type="ECO:0000256" key="10">
    <source>
        <dbReference type="ARBA" id="ARBA00023014"/>
    </source>
</evidence>
<organism evidence="12 13">
    <name type="scientific">Candida viswanathii</name>
    <dbReference type="NCBI Taxonomy" id="5486"/>
    <lineage>
        <taxon>Eukaryota</taxon>
        <taxon>Fungi</taxon>
        <taxon>Dikarya</taxon>
        <taxon>Ascomycota</taxon>
        <taxon>Saccharomycotina</taxon>
        <taxon>Pichiomycetes</taxon>
        <taxon>Debaryomycetaceae</taxon>
        <taxon>Candida/Lodderomyces clade</taxon>
        <taxon>Candida</taxon>
    </lineage>
</organism>
<keyword evidence="6" id="KW-0479">Metal-binding</keyword>
<evidence type="ECO:0000256" key="5">
    <source>
        <dbReference type="ARBA" id="ARBA00013561"/>
    </source>
</evidence>
<keyword evidence="10" id="KW-0411">Iron-sulfur</keyword>
<evidence type="ECO:0000256" key="7">
    <source>
        <dbReference type="ARBA" id="ARBA00022722"/>
    </source>
</evidence>
<keyword evidence="8 12" id="KW-0269">Exonuclease</keyword>
<keyword evidence="6" id="KW-0004">4Fe-4S</keyword>
<comment type="subunit">
    <text evidence="4">Monomer.</text>
</comment>
<keyword evidence="7" id="KW-0540">Nuclease</keyword>
<dbReference type="AlphaFoldDB" id="A0A367Y9A3"/>
<gene>
    <name evidence="12" type="primary">EXO5_1</name>
    <name evidence="12" type="ORF">Cantr_09110</name>
</gene>
<evidence type="ECO:0000256" key="9">
    <source>
        <dbReference type="ARBA" id="ARBA00023004"/>
    </source>
</evidence>
<evidence type="ECO:0000256" key="2">
    <source>
        <dbReference type="ARBA" id="ARBA00001966"/>
    </source>
</evidence>
<dbReference type="GO" id="GO:0051539">
    <property type="term" value="F:4 iron, 4 sulfur cluster binding"/>
    <property type="evidence" value="ECO:0007669"/>
    <property type="project" value="UniProtKB-KW"/>
</dbReference>
<evidence type="ECO:0000256" key="3">
    <source>
        <dbReference type="ARBA" id="ARBA00009797"/>
    </source>
</evidence>
<keyword evidence="9" id="KW-0408">Iron</keyword>
<accession>A0A367Y9A3</accession>
<dbReference type="PANTHER" id="PTHR14464">
    <property type="entry name" value="EXONUCLEASE V"/>
    <property type="match status" value="1"/>
</dbReference>
<dbReference type="GO" id="GO:0036297">
    <property type="term" value="P:interstrand cross-link repair"/>
    <property type="evidence" value="ECO:0007669"/>
    <property type="project" value="TreeGrafter"/>
</dbReference>
<dbReference type="EMBL" id="QLNQ01000025">
    <property type="protein sequence ID" value="RCK62219.1"/>
    <property type="molecule type" value="Genomic_DNA"/>
</dbReference>
<protein>
    <recommendedName>
        <fullName evidence="5">Exonuclease V, mitochondrial</fullName>
    </recommendedName>
    <alternativeName>
        <fullName evidence="11">Defects in morphology protein 1</fullName>
    </alternativeName>
</protein>
<evidence type="ECO:0000313" key="13">
    <source>
        <dbReference type="Proteomes" id="UP000253472"/>
    </source>
</evidence>
<dbReference type="GO" id="GO:0045145">
    <property type="term" value="F:single-stranded DNA 5'-3' DNA exonuclease activity"/>
    <property type="evidence" value="ECO:0007669"/>
    <property type="project" value="InterPro"/>
</dbReference>
<dbReference type="PANTHER" id="PTHR14464:SF4">
    <property type="entry name" value="EXONUCLEASE V"/>
    <property type="match status" value="1"/>
</dbReference>
<proteinExistence type="inferred from homology"/>
<evidence type="ECO:0000256" key="1">
    <source>
        <dbReference type="ARBA" id="ARBA00001946"/>
    </source>
</evidence>
<dbReference type="InterPro" id="IPR019190">
    <property type="entry name" value="EXOV"/>
</dbReference>
<evidence type="ECO:0000313" key="12">
    <source>
        <dbReference type="EMBL" id="RCK62219.1"/>
    </source>
</evidence>
<keyword evidence="8 12" id="KW-0378">Hydrolase</keyword>
<dbReference type="OrthoDB" id="354769at2759"/>
<evidence type="ECO:0000256" key="11">
    <source>
        <dbReference type="ARBA" id="ARBA00030412"/>
    </source>
</evidence>
<comment type="cofactor">
    <cofactor evidence="2">
        <name>[4Fe-4S] cluster</name>
        <dbReference type="ChEBI" id="CHEBI:49883"/>
    </cofactor>
</comment>
<comment type="caution">
    <text evidence="12">The sequence shown here is derived from an EMBL/GenBank/DDBJ whole genome shotgun (WGS) entry which is preliminary data.</text>
</comment>
<dbReference type="GO" id="GO:0005739">
    <property type="term" value="C:mitochondrion"/>
    <property type="evidence" value="ECO:0007669"/>
    <property type="project" value="TreeGrafter"/>
</dbReference>
<sequence length="611" mass="70628">MTTRVFRRCVSSLTTHLKRVIPRNAHATPVKILPSDVSATDPPHDDELVAQLEDDEKSGGLLEQETVNRLIRSMILPTDEKVLPLLQNEQLINIYKTWNLYDRNYLPLTNPTKYTPFEFQSMENSDQSYVDNPRLSVTGLLISGWCELRSLYTVFAGSVRTPPSRAMEEGTKLHLELEQEIHPMIDLKDIETFIKENTAEIEEKWGLSDRSGIFDMEPDDELAINWAETIIERLYSLIVISDAREVLLHGYLNLEKESFVEDGEEILKPSSVLVSGVVDQIQFRNPENDEDYALFEEVQGYVDKEFDQVDETPLVDLASFVRDVKDIADKHPEFKLKFTDLKTRMAKLIPKQESVLASAKIQTFYYRYFFELLSKDPDFAYRCLLENAKRRGFDVDRPLSVLSTFRILRGHYHLFYNDFVKLANGDPIGFEPYDSERVNEDYDFDKIFVLSEEFGQQQALPNHTGFIEELGKYDMLAYDKVLLPLLKTWKTPPTLRHLAARAAQFYGIFGSSLGDITTVEYRNTFSRQIIDTKVYHYSFDQLDKETKHASDFWGGRIDATPTEDSLRCRYCDFEKKCVIPKLGKLSKSNKSAIGPEIRKFLNDVKHLQKDC</sequence>
<evidence type="ECO:0000256" key="6">
    <source>
        <dbReference type="ARBA" id="ARBA00022485"/>
    </source>
</evidence>
<dbReference type="Proteomes" id="UP000253472">
    <property type="component" value="Unassembled WGS sequence"/>
</dbReference>
<dbReference type="Pfam" id="PF09810">
    <property type="entry name" value="Exo5"/>
    <property type="match status" value="1"/>
</dbReference>
<dbReference type="STRING" id="5486.A0A367Y9A3"/>
<evidence type="ECO:0000256" key="4">
    <source>
        <dbReference type="ARBA" id="ARBA00011245"/>
    </source>
</evidence>
<comment type="similarity">
    <text evidence="3">Belongs to the EXO5 family.</text>
</comment>
<evidence type="ECO:0000256" key="8">
    <source>
        <dbReference type="ARBA" id="ARBA00022839"/>
    </source>
</evidence>
<dbReference type="GO" id="GO:0005634">
    <property type="term" value="C:nucleus"/>
    <property type="evidence" value="ECO:0007669"/>
    <property type="project" value="TreeGrafter"/>
</dbReference>
<reference evidence="12 13" key="1">
    <citation type="submission" date="2018-06" db="EMBL/GenBank/DDBJ databases">
        <title>Whole genome sequencing of Candida tropicalis (genome annotated by CSBL at Korea University).</title>
        <authorList>
            <person name="Ahn J."/>
        </authorList>
    </citation>
    <scope>NUCLEOTIDE SEQUENCE [LARGE SCALE GENOMIC DNA]</scope>
    <source>
        <strain evidence="12 13">ATCC 20962</strain>
    </source>
</reference>
<comment type="cofactor">
    <cofactor evidence="1">
        <name>Mg(2+)</name>
        <dbReference type="ChEBI" id="CHEBI:18420"/>
    </cofactor>
</comment>
<name>A0A367Y9A3_9ASCO</name>
<keyword evidence="13" id="KW-1185">Reference proteome</keyword>